<organism evidence="1 2">
    <name type="scientific">Coemansia helicoidea</name>
    <dbReference type="NCBI Taxonomy" id="1286919"/>
    <lineage>
        <taxon>Eukaryota</taxon>
        <taxon>Fungi</taxon>
        <taxon>Fungi incertae sedis</taxon>
        <taxon>Zoopagomycota</taxon>
        <taxon>Kickxellomycotina</taxon>
        <taxon>Kickxellomycetes</taxon>
        <taxon>Kickxellales</taxon>
        <taxon>Kickxellaceae</taxon>
        <taxon>Coemansia</taxon>
    </lineage>
</organism>
<proteinExistence type="predicted"/>
<dbReference type="Proteomes" id="UP001140087">
    <property type="component" value="Unassembled WGS sequence"/>
</dbReference>
<dbReference type="EMBL" id="JANBUN010001965">
    <property type="protein sequence ID" value="KAJ2796127.1"/>
    <property type="molecule type" value="Genomic_DNA"/>
</dbReference>
<evidence type="ECO:0000313" key="2">
    <source>
        <dbReference type="Proteomes" id="UP001140087"/>
    </source>
</evidence>
<accession>A0ACC1KW79</accession>
<comment type="caution">
    <text evidence="1">The sequence shown here is derived from an EMBL/GenBank/DDBJ whole genome shotgun (WGS) entry which is preliminary data.</text>
</comment>
<evidence type="ECO:0000313" key="1">
    <source>
        <dbReference type="EMBL" id="KAJ2796127.1"/>
    </source>
</evidence>
<name>A0ACC1KW79_9FUNG</name>
<keyword evidence="2" id="KW-1185">Reference proteome</keyword>
<reference evidence="1" key="1">
    <citation type="submission" date="2022-07" db="EMBL/GenBank/DDBJ databases">
        <title>Phylogenomic reconstructions and comparative analyses of Kickxellomycotina fungi.</title>
        <authorList>
            <person name="Reynolds N.K."/>
            <person name="Stajich J.E."/>
            <person name="Barry K."/>
            <person name="Grigoriev I.V."/>
            <person name="Crous P."/>
            <person name="Smith M.E."/>
        </authorList>
    </citation>
    <scope>NUCLEOTIDE SEQUENCE</scope>
    <source>
        <strain evidence="1">BCRC 34780</strain>
    </source>
</reference>
<gene>
    <name evidence="1" type="ORF">H4R21_004836</name>
</gene>
<sequence length="211" mass="23021">MESITIDMESAAYLDIASAVLPTTRCLSICITGYASGDPSGLPAVNRILNKARGSEVLKLKLADKRLRVGPESITCAALTHLEISAPTSVDTMLAVIKTLPNLVKLTLYDLDMSDIQVDISIPDADQDAAMEPLHSSLQSLKIGSGRNRLVRESAAAVALVAVLKCMLLRIPTLTRVHSREIPKEPVLDFVRAHELRYPRLRSLVLDRRSV</sequence>
<protein>
    <submittedName>
        <fullName evidence="1">Uncharacterized protein</fullName>
    </submittedName>
</protein>